<evidence type="ECO:0000259" key="1">
    <source>
        <dbReference type="Pfam" id="PF04233"/>
    </source>
</evidence>
<sequence length="353" mass="39591">MARSDLTNSAVRHQIMLERLKSAEAREFNKLIPILERQVRETLAKLGEPVQSLTRARLNGLLRELRAAQAAVLEEAQDKLLKRLRNIAAYETKFEAQSLTAQTPRGITIAAATTDAAWASATAVPLSATGDLLEPFVRDMTKREVDSINKVIMRGYSEGWTNDEITRVLRGTKKLNYNDGLMKSLGRHNATLVRTSVQHVSNQAREATWEENDITQYRWVSTLDSRTSSQCRSLDGKVFTIGKGPRPPIHMNCRSTTVAIIPGLENLSDILTRASQDGQVKGSLTYYEWLKTQSAQFQDSVLGPVRAKLFRDGGLSAERFSQLQLNSFFEPLSLDEMRKLEPLAFRRAGIEDD</sequence>
<dbReference type="InterPro" id="IPR006528">
    <property type="entry name" value="Phage_head_morphogenesis_dom"/>
</dbReference>
<organism evidence="2 3">
    <name type="scientific">Stenotrophomonas phage vB_SmaS-AXL_3</name>
    <dbReference type="NCBI Taxonomy" id="2740427"/>
    <lineage>
        <taxon>Viruses</taxon>
        <taxon>Duplodnaviria</taxon>
        <taxon>Heunggongvirae</taxon>
        <taxon>Uroviricota</taxon>
        <taxon>Caudoviricetes</taxon>
        <taxon>Axeltriavirus</taxon>
        <taxon>Axeltriavirus AXL3</taxon>
    </lineage>
</organism>
<dbReference type="InterPro" id="IPR017029">
    <property type="entry name" value="Phage_head_put"/>
</dbReference>
<dbReference type="EMBL" id="MT536174">
    <property type="protein sequence ID" value="QKW95572.1"/>
    <property type="molecule type" value="Genomic_DNA"/>
</dbReference>
<protein>
    <submittedName>
        <fullName evidence="2">Head morphogenesis protein</fullName>
    </submittedName>
</protein>
<dbReference type="NCBIfam" id="TIGR01641">
    <property type="entry name" value="phageSPP1_gp7"/>
    <property type="match status" value="1"/>
</dbReference>
<proteinExistence type="predicted"/>
<evidence type="ECO:0000313" key="2">
    <source>
        <dbReference type="EMBL" id="QKW95572.1"/>
    </source>
</evidence>
<dbReference type="PIRSF" id="PIRSF034565">
    <property type="entry name" value="UCP034565"/>
    <property type="match status" value="1"/>
</dbReference>
<dbReference type="Pfam" id="PF04233">
    <property type="entry name" value="Phage_Mu_F"/>
    <property type="match status" value="1"/>
</dbReference>
<gene>
    <name evidence="2" type="ORF">AXL3_04</name>
</gene>
<accession>A0A7D4XKL9</accession>
<dbReference type="Proteomes" id="UP000509379">
    <property type="component" value="Segment"/>
</dbReference>
<reference evidence="2" key="1">
    <citation type="submission" date="2020-05" db="EMBL/GenBank/DDBJ databases">
        <title>Isolation and characterization of the novel bacteriophage AXL3 against Stenotrophomonas maltophilia.</title>
        <authorList>
            <person name="McCutcheon J.G."/>
            <person name="Lin A."/>
            <person name="Dennis J."/>
        </authorList>
    </citation>
    <scope>NUCLEOTIDE SEQUENCE [LARGE SCALE GENOMIC DNA]</scope>
</reference>
<feature type="domain" description="Phage head morphogenesis" evidence="1">
    <location>
        <begin position="147"/>
        <end position="257"/>
    </location>
</feature>
<name>A0A7D4XKL9_9CAUD</name>
<evidence type="ECO:0000313" key="3">
    <source>
        <dbReference type="Proteomes" id="UP000509379"/>
    </source>
</evidence>
<keyword evidence="3" id="KW-1185">Reference proteome</keyword>